<reference evidence="1 2" key="2">
    <citation type="submission" date="2018-07" db="EMBL/GenBank/DDBJ databases">
        <title>Pontibacter sp. 2b14 genomic sequence and assembly.</title>
        <authorList>
            <person name="Du Z.-J."/>
        </authorList>
    </citation>
    <scope>NUCLEOTIDE SEQUENCE [LARGE SCALE GENOMIC DNA]</scope>
    <source>
        <strain evidence="1 2">2b14</strain>
    </source>
</reference>
<dbReference type="EMBL" id="QMDV01000003">
    <property type="protein sequence ID" value="RAU82393.1"/>
    <property type="molecule type" value="Genomic_DNA"/>
</dbReference>
<sequence length="195" mass="22441">MLYTLLLLLFPFYLMGTDTLLLQQDIEKDYAILQKNSRYIIDDNATTNPSFETVTADLQLLQLAASLDLAKANHTSKKAGNHEITSWIFPDGDIKALHQIESTINLDTVVTQRYLENRPPTQLHIKNNFTFRTYVIATKSNPIKLYYLTEAEQGLLKYKIENRQVQIGYSGKKEGLDDVLPRYEKEVEQLLQSIK</sequence>
<dbReference type="OrthoDB" id="850979at2"/>
<evidence type="ECO:0000313" key="1">
    <source>
        <dbReference type="EMBL" id="RAU82393.1"/>
    </source>
</evidence>
<protein>
    <submittedName>
        <fullName evidence="1">Uncharacterized protein</fullName>
    </submittedName>
</protein>
<proteinExistence type="predicted"/>
<organism evidence="1 2">
    <name type="scientific">Pontibacter arcticus</name>
    <dbReference type="NCBI Taxonomy" id="2080288"/>
    <lineage>
        <taxon>Bacteria</taxon>
        <taxon>Pseudomonadati</taxon>
        <taxon>Bacteroidota</taxon>
        <taxon>Cytophagia</taxon>
        <taxon>Cytophagales</taxon>
        <taxon>Hymenobacteraceae</taxon>
        <taxon>Pontibacter</taxon>
    </lineage>
</organism>
<dbReference type="Proteomes" id="UP000251692">
    <property type="component" value="Unassembled WGS sequence"/>
</dbReference>
<comment type="caution">
    <text evidence="1">The sequence shown here is derived from an EMBL/GenBank/DDBJ whole genome shotgun (WGS) entry which is preliminary data.</text>
</comment>
<reference evidence="1 2" key="1">
    <citation type="submission" date="2018-06" db="EMBL/GenBank/DDBJ databases">
        <authorList>
            <person name="Liu Z.-W."/>
        </authorList>
    </citation>
    <scope>NUCLEOTIDE SEQUENCE [LARGE SCALE GENOMIC DNA]</scope>
    <source>
        <strain evidence="1 2">2b14</strain>
    </source>
</reference>
<keyword evidence="2" id="KW-1185">Reference proteome</keyword>
<name>A0A364RDM9_9BACT</name>
<dbReference type="AlphaFoldDB" id="A0A364RDM9"/>
<dbReference type="RefSeq" id="WP_112305985.1">
    <property type="nucleotide sequence ID" value="NZ_QMDV01000003.1"/>
</dbReference>
<gene>
    <name evidence="1" type="ORF">DP923_11450</name>
</gene>
<accession>A0A364RDM9</accession>
<evidence type="ECO:0000313" key="2">
    <source>
        <dbReference type="Proteomes" id="UP000251692"/>
    </source>
</evidence>